<accession>A0A9D4G3R9</accession>
<evidence type="ECO:0000256" key="1">
    <source>
        <dbReference type="PROSITE-ProRule" id="PRU00176"/>
    </source>
</evidence>
<reference evidence="3" key="2">
    <citation type="submission" date="2020-11" db="EMBL/GenBank/DDBJ databases">
        <authorList>
            <person name="McCartney M.A."/>
            <person name="Auch B."/>
            <person name="Kono T."/>
            <person name="Mallez S."/>
            <person name="Becker A."/>
            <person name="Gohl D.M."/>
            <person name="Silverstein K.A.T."/>
            <person name="Koren S."/>
            <person name="Bechman K.B."/>
            <person name="Herman A."/>
            <person name="Abrahante J.E."/>
            <person name="Garbe J."/>
        </authorList>
    </citation>
    <scope>NUCLEOTIDE SEQUENCE</scope>
    <source>
        <strain evidence="3">Duluth1</strain>
        <tissue evidence="3">Whole animal</tissue>
    </source>
</reference>
<dbReference type="AlphaFoldDB" id="A0A9D4G3R9"/>
<dbReference type="GO" id="GO:0003725">
    <property type="term" value="F:double-stranded RNA binding"/>
    <property type="evidence" value="ECO:0007669"/>
    <property type="project" value="TreeGrafter"/>
</dbReference>
<dbReference type="Proteomes" id="UP000828390">
    <property type="component" value="Unassembled WGS sequence"/>
</dbReference>
<dbReference type="InterPro" id="IPR035979">
    <property type="entry name" value="RBD_domain_sf"/>
</dbReference>
<dbReference type="InterPro" id="IPR012677">
    <property type="entry name" value="Nucleotide-bd_a/b_plait_sf"/>
</dbReference>
<feature type="domain" description="RRM" evidence="2">
    <location>
        <begin position="248"/>
        <end position="323"/>
    </location>
</feature>
<dbReference type="PROSITE" id="PS50102">
    <property type="entry name" value="RRM"/>
    <property type="match status" value="1"/>
</dbReference>
<dbReference type="Pfam" id="PF00076">
    <property type="entry name" value="RRM_1"/>
    <property type="match status" value="1"/>
</dbReference>
<comment type="caution">
    <text evidence="3">The sequence shown here is derived from an EMBL/GenBank/DDBJ whole genome shotgun (WGS) entry which is preliminary data.</text>
</comment>
<dbReference type="SMART" id="SM00360">
    <property type="entry name" value="RRM"/>
    <property type="match status" value="1"/>
</dbReference>
<evidence type="ECO:0000313" key="3">
    <source>
        <dbReference type="EMBL" id="KAH3808316.1"/>
    </source>
</evidence>
<evidence type="ECO:0000259" key="2">
    <source>
        <dbReference type="PROSITE" id="PS50102"/>
    </source>
</evidence>
<protein>
    <recommendedName>
        <fullName evidence="2">RRM domain-containing protein</fullName>
    </recommendedName>
</protein>
<dbReference type="EMBL" id="JAIWYP010000006">
    <property type="protein sequence ID" value="KAH3808316.1"/>
    <property type="molecule type" value="Genomic_DNA"/>
</dbReference>
<proteinExistence type="predicted"/>
<dbReference type="GO" id="GO:0071011">
    <property type="term" value="C:precatalytic spliceosome"/>
    <property type="evidence" value="ECO:0007669"/>
    <property type="project" value="TreeGrafter"/>
</dbReference>
<sequence>MDNRHLLPPSDASYQSNMPVGLKPFWHQQKFPTGSGLLKFPTASGIQEFPTRINMQQYPTGRGMQQQQFPTGSGMQQYHIASGMQQFSTEGGMQPLSTAFGMQQVQSGHMDSFPRQKATSDRNLYASYSKSSPATMGGLQLPSSNDIMDDDDMSISSYSDNDESWKPALVVDHNHESWKPAIVVDHNHGKSNISITAQEENNCIANNVVDETVAIKTGHVEPQKDRTSGYSEINEENDGECDPEHVQAQVFLGNLATSTTQGEVRKLLKGYDVHVWIGVSSGKPSDVCAFVKFPSLKEAKRYVQEAEDCMLRGKCLEIRFAAAQDFEDFCVKKAPVDGCHDSESKPWVVTETKNNQSYQESVTSQMVSESEHIRKEQENVTSLNLPESVTSLNVPDSVTSLNMPHSVTSQNVPDSITSLKVPESVISLKAKSTFEAHINKEFPQSPLIGLRYVAEYIKPNGSLYLCTLCKQWFTDSNIANHLVGLFHRMNYFKEMNATTYKELLKVVKELGQDAVETVCARYLSHNVNRQEAMVVVPYNKDVLPRVALLIDLESIKLAGLRELEARKQSLAVKREPDMPLSTVEGSRIEEFYKSNTIKNPLNKHIVGLCYITEILRRKKGEYIYVCGLCHCVVYNDAVIAHLTGYKHRIKYFALCKPEVYKMINNSKVQVYIMFL</sequence>
<gene>
    <name evidence="3" type="ORF">DPMN_136669</name>
</gene>
<dbReference type="SUPFAM" id="SSF54928">
    <property type="entry name" value="RNA-binding domain, RBD"/>
    <property type="match status" value="1"/>
</dbReference>
<evidence type="ECO:0000313" key="4">
    <source>
        <dbReference type="Proteomes" id="UP000828390"/>
    </source>
</evidence>
<keyword evidence="4" id="KW-1185">Reference proteome</keyword>
<dbReference type="PANTHER" id="PTHR45762">
    <property type="entry name" value="ZINC FINGER RNA-BINDING PROTEIN"/>
    <property type="match status" value="1"/>
</dbReference>
<reference evidence="3" key="1">
    <citation type="journal article" date="2019" name="bioRxiv">
        <title>The Genome of the Zebra Mussel, Dreissena polymorpha: A Resource for Invasive Species Research.</title>
        <authorList>
            <person name="McCartney M.A."/>
            <person name="Auch B."/>
            <person name="Kono T."/>
            <person name="Mallez S."/>
            <person name="Zhang Y."/>
            <person name="Obille A."/>
            <person name="Becker A."/>
            <person name="Abrahante J.E."/>
            <person name="Garbe J."/>
            <person name="Badalamenti J.P."/>
            <person name="Herman A."/>
            <person name="Mangelson H."/>
            <person name="Liachko I."/>
            <person name="Sullivan S."/>
            <person name="Sone E.D."/>
            <person name="Koren S."/>
            <person name="Silverstein K.A.T."/>
            <person name="Beckman K.B."/>
            <person name="Gohl D.M."/>
        </authorList>
    </citation>
    <scope>NUCLEOTIDE SEQUENCE</scope>
    <source>
        <strain evidence="3">Duluth1</strain>
        <tissue evidence="3">Whole animal</tissue>
    </source>
</reference>
<name>A0A9D4G3R9_DREPO</name>
<dbReference type="Gene3D" id="3.30.70.330">
    <property type="match status" value="1"/>
</dbReference>
<dbReference type="GO" id="GO:0003727">
    <property type="term" value="F:single-stranded RNA binding"/>
    <property type="evidence" value="ECO:0007669"/>
    <property type="project" value="TreeGrafter"/>
</dbReference>
<keyword evidence="1" id="KW-0694">RNA-binding</keyword>
<organism evidence="3 4">
    <name type="scientific">Dreissena polymorpha</name>
    <name type="common">Zebra mussel</name>
    <name type="synonym">Mytilus polymorpha</name>
    <dbReference type="NCBI Taxonomy" id="45954"/>
    <lineage>
        <taxon>Eukaryota</taxon>
        <taxon>Metazoa</taxon>
        <taxon>Spiralia</taxon>
        <taxon>Lophotrochozoa</taxon>
        <taxon>Mollusca</taxon>
        <taxon>Bivalvia</taxon>
        <taxon>Autobranchia</taxon>
        <taxon>Heteroconchia</taxon>
        <taxon>Euheterodonta</taxon>
        <taxon>Imparidentia</taxon>
        <taxon>Neoheterodontei</taxon>
        <taxon>Myida</taxon>
        <taxon>Dreissenoidea</taxon>
        <taxon>Dreissenidae</taxon>
        <taxon>Dreissena</taxon>
    </lineage>
</organism>
<dbReference type="InterPro" id="IPR000504">
    <property type="entry name" value="RRM_dom"/>
</dbReference>
<dbReference type="PANTHER" id="PTHR45762:SF3">
    <property type="entry name" value="ZINC-FINGER PROTEIN AT 72D, ISOFORM B"/>
    <property type="match status" value="1"/>
</dbReference>
<dbReference type="CDD" id="cd00590">
    <property type="entry name" value="RRM_SF"/>
    <property type="match status" value="1"/>
</dbReference>